<dbReference type="InterPro" id="IPR036091">
    <property type="entry name" value="Prodiol/glycerol_DeHase__sf_su"/>
</dbReference>
<dbReference type="RefSeq" id="WP_168078271.1">
    <property type="nucleotide sequence ID" value="NZ_BAAAQJ010000007.1"/>
</dbReference>
<dbReference type="Proteomes" id="UP000653674">
    <property type="component" value="Unassembled WGS sequence"/>
</dbReference>
<dbReference type="InterPro" id="IPR003207">
    <property type="entry name" value="Ppandiol/glycerol_DeHydtase_su"/>
</dbReference>
<keyword evidence="2" id="KW-1185">Reference proteome</keyword>
<accession>A0A8J3LXH1</accession>
<dbReference type="EMBL" id="BONU01000027">
    <property type="protein sequence ID" value="GIG75160.1"/>
    <property type="molecule type" value="Genomic_DNA"/>
</dbReference>
<evidence type="ECO:0000313" key="2">
    <source>
        <dbReference type="Proteomes" id="UP000653674"/>
    </source>
</evidence>
<sequence length="121" mass="12772">MTEQVRGYSGRPLDEVTVEALRAGSLGPDDVRIHPSALRAQAAVAANHGNPQLASALGRAAELARLPDADVLAAYEALRPGRSTADELEALARRLDEQGAPRTAAFVREAASWYATRGLLG</sequence>
<name>A0A8J3LXH1_9ACTN</name>
<organism evidence="1 2">
    <name type="scientific">Planosporangium flavigriseum</name>
    <dbReference type="NCBI Taxonomy" id="373681"/>
    <lineage>
        <taxon>Bacteria</taxon>
        <taxon>Bacillati</taxon>
        <taxon>Actinomycetota</taxon>
        <taxon>Actinomycetes</taxon>
        <taxon>Micromonosporales</taxon>
        <taxon>Micromonosporaceae</taxon>
        <taxon>Planosporangium</taxon>
    </lineage>
</organism>
<gene>
    <name evidence="1" type="ORF">Pfl04_35640</name>
</gene>
<reference evidence="1" key="1">
    <citation type="submission" date="2021-01" db="EMBL/GenBank/DDBJ databases">
        <title>Whole genome shotgun sequence of Planosporangium flavigriseum NBRC 105377.</title>
        <authorList>
            <person name="Komaki H."/>
            <person name="Tamura T."/>
        </authorList>
    </citation>
    <scope>NUCLEOTIDE SEQUENCE</scope>
    <source>
        <strain evidence="1">NBRC 105377</strain>
    </source>
</reference>
<dbReference type="SUPFAM" id="SSF47148">
    <property type="entry name" value="Diol dehydratase, gamma subunit"/>
    <property type="match status" value="1"/>
</dbReference>
<proteinExistence type="predicted"/>
<comment type="caution">
    <text evidence="1">The sequence shown here is derived from an EMBL/GenBank/DDBJ whole genome shotgun (WGS) entry which is preliminary data.</text>
</comment>
<dbReference type="AlphaFoldDB" id="A0A8J3LXH1"/>
<protein>
    <submittedName>
        <fullName evidence="1">Glycerol dehydrogenase</fullName>
    </submittedName>
</protein>
<dbReference type="Pfam" id="PF02287">
    <property type="entry name" value="Dehydratase_SU"/>
    <property type="match status" value="1"/>
</dbReference>
<evidence type="ECO:0000313" key="1">
    <source>
        <dbReference type="EMBL" id="GIG75160.1"/>
    </source>
</evidence>
<dbReference type="Gene3D" id="1.10.1510.20">
    <property type="entry name" value="Propanediol/glycerol dehydratase, small subunit"/>
    <property type="match status" value="1"/>
</dbReference>